<gene>
    <name evidence="5" type="ORF">ACFP3J_20310</name>
</gene>
<evidence type="ECO:0000256" key="2">
    <source>
        <dbReference type="ARBA" id="ARBA00022679"/>
    </source>
</evidence>
<proteinExistence type="inferred from homology"/>
<dbReference type="EMBL" id="JBHSOE010000034">
    <property type="protein sequence ID" value="MFC5657823.1"/>
    <property type="molecule type" value="Genomic_DNA"/>
</dbReference>
<reference evidence="6" key="1">
    <citation type="journal article" date="2019" name="Int. J. Syst. Evol. Microbiol.">
        <title>The Global Catalogue of Microorganisms (GCM) 10K type strain sequencing project: providing services to taxonomists for standard genome sequencing and annotation.</title>
        <authorList>
            <consortium name="The Broad Institute Genomics Platform"/>
            <consortium name="The Broad Institute Genome Sequencing Center for Infectious Disease"/>
            <person name="Wu L."/>
            <person name="Ma J."/>
        </authorList>
    </citation>
    <scope>NUCLEOTIDE SEQUENCE [LARGE SCALE GENOMIC DNA]</scope>
    <source>
        <strain evidence="6">KCTC 5701</strain>
    </source>
</reference>
<name>A0ABW0WHX3_STRNO</name>
<dbReference type="InterPro" id="IPR016039">
    <property type="entry name" value="Thiolase-like"/>
</dbReference>
<feature type="domain" description="Hydroxymethylglutaryl-coenzyme A synthase C-terminal" evidence="4">
    <location>
        <begin position="265"/>
        <end position="357"/>
    </location>
</feature>
<dbReference type="PANTHER" id="PTHR43323">
    <property type="entry name" value="3-HYDROXY-3-METHYLGLUTARYL COENZYME A SYNTHASE"/>
    <property type="match status" value="1"/>
</dbReference>
<comment type="caution">
    <text evidence="5">The sequence shown here is derived from an EMBL/GenBank/DDBJ whole genome shotgun (WGS) entry which is preliminary data.</text>
</comment>
<dbReference type="CDD" id="cd00827">
    <property type="entry name" value="init_cond_enzymes"/>
    <property type="match status" value="1"/>
</dbReference>
<evidence type="ECO:0000313" key="6">
    <source>
        <dbReference type="Proteomes" id="UP001596065"/>
    </source>
</evidence>
<dbReference type="PANTHER" id="PTHR43323:SF2">
    <property type="entry name" value="HYDROXYMETHYLGLUTARYL-COA SYNTHASE"/>
    <property type="match status" value="1"/>
</dbReference>
<accession>A0ABW0WHX3</accession>
<organism evidence="5 6">
    <name type="scientific">Streptomyces nogalater</name>
    <dbReference type="NCBI Taxonomy" id="38314"/>
    <lineage>
        <taxon>Bacteria</taxon>
        <taxon>Bacillati</taxon>
        <taxon>Actinomycetota</taxon>
        <taxon>Actinomycetes</taxon>
        <taxon>Kitasatosporales</taxon>
        <taxon>Streptomycetaceae</taxon>
        <taxon>Streptomyces</taxon>
    </lineage>
</organism>
<protein>
    <submittedName>
        <fullName evidence="5">Hydroxymethylglutaryl-CoA synthase family protein</fullName>
    </submittedName>
</protein>
<dbReference type="InterPro" id="IPR013528">
    <property type="entry name" value="HMG_CoA_synth_N"/>
</dbReference>
<evidence type="ECO:0000259" key="3">
    <source>
        <dbReference type="Pfam" id="PF01154"/>
    </source>
</evidence>
<evidence type="ECO:0000259" key="4">
    <source>
        <dbReference type="Pfam" id="PF08540"/>
    </source>
</evidence>
<dbReference type="Pfam" id="PF01154">
    <property type="entry name" value="HMG_CoA_synt_N"/>
    <property type="match status" value="1"/>
</dbReference>
<dbReference type="SUPFAM" id="SSF53901">
    <property type="entry name" value="Thiolase-like"/>
    <property type="match status" value="2"/>
</dbReference>
<sequence>MAVGVEAAHAYVGRAALDVRELFHARGLDLGRFDNLMMVQKSVNLPCEDPVTNAVNAARPILDRLTGEQRDSIEAVIVGTESGLDFGKPISTYVHHYLNLGRRCRSFEVKHACYGGTAALRTALGLLAGSPRPRARALVIAADAGGSVVGMPYWEPSHGAGAAALLIGPEPEVLDLDPGAAGLYSHEVMDTCRPRPDLAAGDSDLSLLAYLECLERSFADYQETVAGADLVDTFDHLAFHTPFGGMVKGAHRHLMRRVKRMSPDAIEADFRTRMAASLVNPARIGNTYAAGLFVALLSLIEHGDFSEPRRVGLFSYGSGCASEFYSGVVGAGAPALLAQYRTADALDARHRLAVADYDRLAKHTAEGAPGVQDAVLDVSRYADVYDPALHGREHLVLDRIENFHRRYRWS</sequence>
<keyword evidence="6" id="KW-1185">Reference proteome</keyword>
<keyword evidence="2" id="KW-0808">Transferase</keyword>
<comment type="similarity">
    <text evidence="1">Belongs to the thiolase-like superfamily. HMG-CoA synthase family.</text>
</comment>
<feature type="domain" description="Hydroxymethylglutaryl-coenzyme A synthase N-terminal" evidence="3">
    <location>
        <begin position="3"/>
        <end position="170"/>
    </location>
</feature>
<dbReference type="Pfam" id="PF08540">
    <property type="entry name" value="HMG_CoA_synt_C"/>
    <property type="match status" value="1"/>
</dbReference>
<evidence type="ECO:0000313" key="5">
    <source>
        <dbReference type="EMBL" id="MFC5657823.1"/>
    </source>
</evidence>
<dbReference type="InterPro" id="IPR013746">
    <property type="entry name" value="HMG_CoA_synt_C_dom"/>
</dbReference>
<dbReference type="Proteomes" id="UP001596065">
    <property type="component" value="Unassembled WGS sequence"/>
</dbReference>
<dbReference type="RefSeq" id="WP_344346555.1">
    <property type="nucleotide sequence ID" value="NZ_BAAASM010000004.1"/>
</dbReference>
<evidence type="ECO:0000256" key="1">
    <source>
        <dbReference type="ARBA" id="ARBA00007061"/>
    </source>
</evidence>
<dbReference type="Gene3D" id="3.40.47.10">
    <property type="match status" value="2"/>
</dbReference>